<evidence type="ECO:0000256" key="7">
    <source>
        <dbReference type="ARBA" id="ARBA00022989"/>
    </source>
</evidence>
<accession>A0A7Z7LE94</accession>
<dbReference type="InterPro" id="IPR035906">
    <property type="entry name" value="MetI-like_sf"/>
</dbReference>
<feature type="transmembrane region" description="Helical" evidence="9">
    <location>
        <begin position="40"/>
        <end position="57"/>
    </location>
</feature>
<evidence type="ECO:0000256" key="9">
    <source>
        <dbReference type="RuleBase" id="RU363032"/>
    </source>
</evidence>
<evidence type="ECO:0000313" key="12">
    <source>
        <dbReference type="EMBL" id="SSC12266.1"/>
    </source>
</evidence>
<dbReference type="EMBL" id="LS974202">
    <property type="protein sequence ID" value="SSC12266.1"/>
    <property type="molecule type" value="Genomic_DNA"/>
</dbReference>
<proteinExistence type="inferred from homology"/>
<evidence type="ECO:0000256" key="1">
    <source>
        <dbReference type="ARBA" id="ARBA00004651"/>
    </source>
</evidence>
<gene>
    <name evidence="12" type="ORF">MESINF_0817</name>
</gene>
<organism evidence="12 13">
    <name type="scientific">Mesotoga infera</name>
    <dbReference type="NCBI Taxonomy" id="1236046"/>
    <lineage>
        <taxon>Bacteria</taxon>
        <taxon>Thermotogati</taxon>
        <taxon>Thermotogota</taxon>
        <taxon>Thermotogae</taxon>
        <taxon>Kosmotogales</taxon>
        <taxon>Kosmotogaceae</taxon>
        <taxon>Mesotoga</taxon>
    </lineage>
</organism>
<keyword evidence="6 9" id="KW-0812">Transmembrane</keyword>
<dbReference type="InterPro" id="IPR047103">
    <property type="entry name" value="MalF_P2_sf"/>
</dbReference>
<dbReference type="GO" id="GO:0042956">
    <property type="term" value="P:maltodextrin transmembrane transport"/>
    <property type="evidence" value="ECO:0007669"/>
    <property type="project" value="TreeGrafter"/>
</dbReference>
<dbReference type="SUPFAM" id="SSF160964">
    <property type="entry name" value="MalF N-terminal region-like"/>
    <property type="match status" value="1"/>
</dbReference>
<evidence type="ECO:0000313" key="13">
    <source>
        <dbReference type="Proteomes" id="UP000250796"/>
    </source>
</evidence>
<comment type="similarity">
    <text evidence="2 10">Belongs to the binding-protein-dependent transport system permease family. MalFG subfamily.</text>
</comment>
<feature type="transmembrane region" description="Helical" evidence="9">
    <location>
        <begin position="66"/>
        <end position="87"/>
    </location>
</feature>
<feature type="domain" description="ABC transmembrane type-1" evidence="11">
    <location>
        <begin position="279"/>
        <end position="503"/>
    </location>
</feature>
<dbReference type="KEGG" id="minf:MESINF_0817"/>
<keyword evidence="7 9" id="KW-1133">Transmembrane helix</keyword>
<evidence type="ECO:0000256" key="6">
    <source>
        <dbReference type="ARBA" id="ARBA00022692"/>
    </source>
</evidence>
<feature type="transmembrane region" description="Helical" evidence="9">
    <location>
        <begin position="314"/>
        <end position="334"/>
    </location>
</feature>
<evidence type="ECO:0000256" key="3">
    <source>
        <dbReference type="ARBA" id="ARBA00022448"/>
    </source>
</evidence>
<dbReference type="InterPro" id="IPR000515">
    <property type="entry name" value="MetI-like"/>
</dbReference>
<dbReference type="InterPro" id="IPR035277">
    <property type="entry name" value="MalF_N"/>
</dbReference>
<sequence length="517" mass="58772">MEKVMERRLLRFLVKITLISLFNALAIFACVFFAISGDLYLSTAGVVMLVAVNSIAFKKKSYPLKYLLPGLFFLTAMVVIPIFYNVYLSLTNYSTGHVIGKNDAINLFLNREYLRPDSKKYSFKAYGNDSDIVLLLLKSDEELLVDMNGEIHDPVEFDIVDCDLDGTPDKIGQWKAMEASKIVSKISLLQKLRIPYGNGWLRLSTLREFRQYEHQYVYDEATDTLTDLKTGKTYRPEKARFISSDGEVLDPGWTEYVGLQNYLRIINTEKYRKPFFGVFIWTIEWSLFTVLISFAIGLFLAIMLNDSKLRFRKLYRSLLIVPYAMPSFISLLVWRYGFYSGEFGFFNRMLKNLAGISIPWLDTVFWARFSVLLTNIWLTFPYMMLVSLGALQAIPPHLLEAAKIDGAGSWQKFRKVTFPLVIVTLAPLLIGSFATTFNNFTVIWLLTEGRPVTGIGDVAGATDILISYAYKLAFSGREGSEMALSAAVSVVIFAIVVTISIISFRRTRVLEDVSNEI</sequence>
<dbReference type="PROSITE" id="PS50928">
    <property type="entry name" value="ABC_TM1"/>
    <property type="match status" value="1"/>
</dbReference>
<feature type="transmembrane region" description="Helical" evidence="9">
    <location>
        <begin position="482"/>
        <end position="504"/>
    </location>
</feature>
<keyword evidence="4 10" id="KW-1003">Cell membrane</keyword>
<dbReference type="AlphaFoldDB" id="A0A7Z7LE94"/>
<feature type="transmembrane region" description="Helical" evidence="9">
    <location>
        <begin position="12"/>
        <end position="34"/>
    </location>
</feature>
<evidence type="ECO:0000256" key="8">
    <source>
        <dbReference type="ARBA" id="ARBA00023136"/>
    </source>
</evidence>
<dbReference type="Proteomes" id="UP000250796">
    <property type="component" value="Chromosome MESINF"/>
</dbReference>
<dbReference type="PANTHER" id="PTHR47314:SF1">
    <property type="entry name" value="MALTOSE_MALTODEXTRIN TRANSPORT SYSTEM PERMEASE PROTEIN MALF"/>
    <property type="match status" value="1"/>
</dbReference>
<evidence type="ECO:0000256" key="5">
    <source>
        <dbReference type="ARBA" id="ARBA00022597"/>
    </source>
</evidence>
<dbReference type="GO" id="GO:1990060">
    <property type="term" value="C:maltose transport complex"/>
    <property type="evidence" value="ECO:0007669"/>
    <property type="project" value="TreeGrafter"/>
</dbReference>
<comment type="function">
    <text evidence="10">Part of the ABC transporter complex MalEFGK involved in maltose/maltodextrin import. Probably responsible for the translocation of the substrate across the membrane.</text>
</comment>
<feature type="transmembrane region" description="Helical" evidence="9">
    <location>
        <begin position="376"/>
        <end position="395"/>
    </location>
</feature>
<evidence type="ECO:0000256" key="10">
    <source>
        <dbReference type="RuleBase" id="RU367050"/>
    </source>
</evidence>
<feature type="transmembrane region" description="Helical" evidence="9">
    <location>
        <begin position="275"/>
        <end position="302"/>
    </location>
</feature>
<dbReference type="Gene3D" id="2.40.430.10">
    <property type="entry name" value="D-maltodextrin-binding protein, MBP"/>
    <property type="match status" value="1"/>
</dbReference>
<name>A0A7Z7LE94_9BACT</name>
<dbReference type="SUPFAM" id="SSF161098">
    <property type="entry name" value="MetI-like"/>
    <property type="match status" value="1"/>
</dbReference>
<feature type="transmembrane region" description="Helical" evidence="9">
    <location>
        <begin position="416"/>
        <end position="437"/>
    </location>
</feature>
<reference evidence="12 13" key="1">
    <citation type="submission" date="2017-01" db="EMBL/GenBank/DDBJ databases">
        <authorList>
            <person name="Erauso G."/>
        </authorList>
    </citation>
    <scope>NUCLEOTIDE SEQUENCE [LARGE SCALE GENOMIC DNA]</scope>
    <source>
        <strain evidence="12">MESINF1</strain>
    </source>
</reference>
<dbReference type="Gene3D" id="1.20.58.370">
    <property type="entry name" value="MalF N-terminal region-like"/>
    <property type="match status" value="1"/>
</dbReference>
<protein>
    <recommendedName>
        <fullName evidence="10">Maltose/maltodextrin transport system permease protein</fullName>
    </recommendedName>
</protein>
<dbReference type="PROSITE" id="PS51257">
    <property type="entry name" value="PROKAR_LIPOPROTEIN"/>
    <property type="match status" value="1"/>
</dbReference>
<dbReference type="Gene3D" id="1.10.3720.10">
    <property type="entry name" value="MetI-like"/>
    <property type="match status" value="1"/>
</dbReference>
<evidence type="ECO:0000256" key="2">
    <source>
        <dbReference type="ARBA" id="ARBA00009047"/>
    </source>
</evidence>
<dbReference type="RefSeq" id="WP_169698627.1">
    <property type="nucleotide sequence ID" value="NZ_LS974202.1"/>
</dbReference>
<dbReference type="Pfam" id="PF16296">
    <property type="entry name" value="TM_PBP2_N"/>
    <property type="match status" value="1"/>
</dbReference>
<dbReference type="InterPro" id="IPR032550">
    <property type="entry name" value="TM_PBP2_N"/>
</dbReference>
<dbReference type="Gene3D" id="3.10.650.10">
    <property type="entry name" value="MalF N-terminal region-like"/>
    <property type="match status" value="1"/>
</dbReference>
<comment type="subcellular location">
    <subcellularLocation>
        <location evidence="1 9">Cell membrane</location>
        <topology evidence="1 9">Multi-pass membrane protein</topology>
    </subcellularLocation>
</comment>
<dbReference type="Pfam" id="PF00528">
    <property type="entry name" value="BPD_transp_1"/>
    <property type="match status" value="1"/>
</dbReference>
<evidence type="ECO:0000259" key="11">
    <source>
        <dbReference type="PROSITE" id="PS50928"/>
    </source>
</evidence>
<dbReference type="CDD" id="cd06261">
    <property type="entry name" value="TM_PBP2"/>
    <property type="match status" value="1"/>
</dbReference>
<keyword evidence="8 9" id="KW-0472">Membrane</keyword>
<keyword evidence="5 10" id="KW-0762">Sugar transport</keyword>
<keyword evidence="3 9" id="KW-0813">Transport</keyword>
<evidence type="ECO:0000256" key="4">
    <source>
        <dbReference type="ARBA" id="ARBA00022475"/>
    </source>
</evidence>
<keyword evidence="13" id="KW-1185">Reference proteome</keyword>
<dbReference type="GO" id="GO:0015423">
    <property type="term" value="F:ABC-type maltose transporter activity"/>
    <property type="evidence" value="ECO:0007669"/>
    <property type="project" value="TreeGrafter"/>
</dbReference>
<dbReference type="PANTHER" id="PTHR47314">
    <property type="entry name" value="MALTOSE/MALTODEXTRIN TRANSPORT SYSTEM PERMEASE PROTEIN MALF"/>
    <property type="match status" value="1"/>
</dbReference>